<dbReference type="GO" id="GO:0006511">
    <property type="term" value="P:ubiquitin-dependent protein catabolic process"/>
    <property type="evidence" value="ECO:0007669"/>
    <property type="project" value="InterPro"/>
</dbReference>
<gene>
    <name evidence="6" type="ORF">Pcinc_015769</name>
</gene>
<evidence type="ECO:0000256" key="1">
    <source>
        <dbReference type="ARBA" id="ARBA00004123"/>
    </source>
</evidence>
<dbReference type="FunFam" id="3.30.710.10:FF:000035">
    <property type="entry name" value="Elongin C transcription elongation factor"/>
    <property type="match status" value="1"/>
</dbReference>
<dbReference type="InterPro" id="IPR001232">
    <property type="entry name" value="SKP1-like"/>
</dbReference>
<evidence type="ECO:0000256" key="4">
    <source>
        <dbReference type="ARBA" id="ARBA00023242"/>
    </source>
</evidence>
<evidence type="ECO:0000313" key="7">
    <source>
        <dbReference type="Proteomes" id="UP001286313"/>
    </source>
</evidence>
<dbReference type="SUPFAM" id="SSF54695">
    <property type="entry name" value="POZ domain"/>
    <property type="match status" value="1"/>
</dbReference>
<dbReference type="PANTHER" id="PTHR20648">
    <property type="entry name" value="ELONGIN-C"/>
    <property type="match status" value="1"/>
</dbReference>
<reference evidence="6" key="1">
    <citation type="submission" date="2023-10" db="EMBL/GenBank/DDBJ databases">
        <title>Genome assemblies of two species of porcelain crab, Petrolisthes cinctipes and Petrolisthes manimaculis (Anomura: Porcellanidae).</title>
        <authorList>
            <person name="Angst P."/>
        </authorList>
    </citation>
    <scope>NUCLEOTIDE SEQUENCE</scope>
    <source>
        <strain evidence="6">PB745_01</strain>
        <tissue evidence="6">Gill</tissue>
    </source>
</reference>
<dbReference type="Pfam" id="PF03931">
    <property type="entry name" value="Skp1_POZ"/>
    <property type="match status" value="1"/>
</dbReference>
<dbReference type="Proteomes" id="UP001286313">
    <property type="component" value="Unassembled WGS sequence"/>
</dbReference>
<keyword evidence="4" id="KW-0539">Nucleus</keyword>
<dbReference type="AlphaFoldDB" id="A0AAE1FSC9"/>
<evidence type="ECO:0000259" key="5">
    <source>
        <dbReference type="Pfam" id="PF03931"/>
    </source>
</evidence>
<keyword evidence="7" id="KW-1185">Reference proteome</keyword>
<comment type="caution">
    <text evidence="6">The sequence shown here is derived from an EMBL/GenBank/DDBJ whole genome shotgun (WGS) entry which is preliminary data.</text>
</comment>
<dbReference type="InterPro" id="IPR016073">
    <property type="entry name" value="Skp1_comp_POZ"/>
</dbReference>
<protein>
    <recommendedName>
        <fullName evidence="3">Elongin-C</fullName>
    </recommendedName>
</protein>
<comment type="similarity">
    <text evidence="2">Belongs to the SKP1 family.</text>
</comment>
<dbReference type="EMBL" id="JAWQEG010001409">
    <property type="protein sequence ID" value="KAK3879688.1"/>
    <property type="molecule type" value="Genomic_DNA"/>
</dbReference>
<dbReference type="InterPro" id="IPR039948">
    <property type="entry name" value="ELC1"/>
</dbReference>
<dbReference type="Gene3D" id="3.30.710.10">
    <property type="entry name" value="Potassium Channel Kv1.1, Chain A"/>
    <property type="match status" value="1"/>
</dbReference>
<dbReference type="InterPro" id="IPR011333">
    <property type="entry name" value="SKP1/BTB/POZ_sf"/>
</dbReference>
<evidence type="ECO:0000256" key="3">
    <source>
        <dbReference type="ARBA" id="ARBA00021347"/>
    </source>
</evidence>
<sequence length="115" mass="12779">MASNVPSVPSEGLNGPNSMYIKLIAADGHEFIVKRNLAYYAKTVKDMLESGPVQVKEDEPSVVHLKKIPSNALIVVCSYFAYKHIYINANTMIPDFPIALRDSLDVFMAADFLRC</sequence>
<organism evidence="6 7">
    <name type="scientific">Petrolisthes cinctipes</name>
    <name type="common">Flat porcelain crab</name>
    <dbReference type="NCBI Taxonomy" id="88211"/>
    <lineage>
        <taxon>Eukaryota</taxon>
        <taxon>Metazoa</taxon>
        <taxon>Ecdysozoa</taxon>
        <taxon>Arthropoda</taxon>
        <taxon>Crustacea</taxon>
        <taxon>Multicrustacea</taxon>
        <taxon>Malacostraca</taxon>
        <taxon>Eumalacostraca</taxon>
        <taxon>Eucarida</taxon>
        <taxon>Decapoda</taxon>
        <taxon>Pleocyemata</taxon>
        <taxon>Anomura</taxon>
        <taxon>Galatheoidea</taxon>
        <taxon>Porcellanidae</taxon>
        <taxon>Petrolisthes</taxon>
    </lineage>
</organism>
<proteinExistence type="inferred from homology"/>
<evidence type="ECO:0000313" key="6">
    <source>
        <dbReference type="EMBL" id="KAK3879688.1"/>
    </source>
</evidence>
<dbReference type="SMART" id="SM00512">
    <property type="entry name" value="Skp1"/>
    <property type="match status" value="1"/>
</dbReference>
<accession>A0AAE1FSC9</accession>
<name>A0AAE1FSC9_PETCI</name>
<comment type="subcellular location">
    <subcellularLocation>
        <location evidence="1">Nucleus</location>
    </subcellularLocation>
</comment>
<dbReference type="GO" id="GO:0005634">
    <property type="term" value="C:nucleus"/>
    <property type="evidence" value="ECO:0007669"/>
    <property type="project" value="UniProtKB-SubCell"/>
</dbReference>
<feature type="domain" description="SKP1 component POZ" evidence="5">
    <location>
        <begin position="20"/>
        <end position="84"/>
    </location>
</feature>
<evidence type="ECO:0000256" key="2">
    <source>
        <dbReference type="ARBA" id="ARBA00009993"/>
    </source>
</evidence>